<protein>
    <submittedName>
        <fullName evidence="2">3-oxoacyl-ACP reductase FabG</fullName>
        <ecNumber evidence="2">1.1.1.100</ecNumber>
    </submittedName>
</protein>
<dbReference type="Gene3D" id="3.40.50.720">
    <property type="entry name" value="NAD(P)-binding Rossmann-like Domain"/>
    <property type="match status" value="1"/>
</dbReference>
<dbReference type="Pfam" id="PF13561">
    <property type="entry name" value="adh_short_C2"/>
    <property type="match status" value="1"/>
</dbReference>
<comment type="caution">
    <text evidence="2">The sequence shown here is derived from an EMBL/GenBank/DDBJ whole genome shotgun (WGS) entry which is preliminary data.</text>
</comment>
<name>A0ABU9XY97_9SPHN</name>
<evidence type="ECO:0000256" key="1">
    <source>
        <dbReference type="ARBA" id="ARBA00006484"/>
    </source>
</evidence>
<dbReference type="InterPro" id="IPR020904">
    <property type="entry name" value="Sc_DH/Rdtase_CS"/>
</dbReference>
<dbReference type="NCBIfam" id="NF005559">
    <property type="entry name" value="PRK07231.1"/>
    <property type="match status" value="1"/>
</dbReference>
<dbReference type="InterPro" id="IPR050259">
    <property type="entry name" value="SDR"/>
</dbReference>
<evidence type="ECO:0000313" key="2">
    <source>
        <dbReference type="EMBL" id="MEN2788529.1"/>
    </source>
</evidence>
<dbReference type="PRINTS" id="PR00081">
    <property type="entry name" value="GDHRDH"/>
</dbReference>
<dbReference type="InterPro" id="IPR002347">
    <property type="entry name" value="SDR_fam"/>
</dbReference>
<dbReference type="PRINTS" id="PR00080">
    <property type="entry name" value="SDRFAMILY"/>
</dbReference>
<dbReference type="PROSITE" id="PS00061">
    <property type="entry name" value="ADH_SHORT"/>
    <property type="match status" value="1"/>
</dbReference>
<accession>A0ABU9XY97</accession>
<dbReference type="PANTHER" id="PTHR42879:SF2">
    <property type="entry name" value="3-OXOACYL-[ACYL-CARRIER-PROTEIN] REDUCTASE FABG"/>
    <property type="match status" value="1"/>
</dbReference>
<dbReference type="SUPFAM" id="SSF51735">
    <property type="entry name" value="NAD(P)-binding Rossmann-fold domains"/>
    <property type="match status" value="1"/>
</dbReference>
<evidence type="ECO:0000313" key="3">
    <source>
        <dbReference type="Proteomes" id="UP001419910"/>
    </source>
</evidence>
<dbReference type="PANTHER" id="PTHR42879">
    <property type="entry name" value="3-OXOACYL-(ACYL-CARRIER-PROTEIN) REDUCTASE"/>
    <property type="match status" value="1"/>
</dbReference>
<keyword evidence="2" id="KW-0560">Oxidoreductase</keyword>
<sequence>MERAAPHPHIVHEKVDPMSLQGKTAVVTGAGSGIGRAIAVRLARDNAAIAVWDLNGDGAAETARQITDAGGKAIGMVVDCADETAIKAAAAKVRAEFGPITILVNNAGMAPFTPYMEISNELWDKTIAVNLKGPHLCTREMIPDMLAAGWGRIINITSSSTQSGSFGQAHYVASKGGLLGLTKALALEYAPTGITVNMVPPGFIDTPMLRAAPIDAEAFAKTLPMKRIGQPEDIAAACAFLASEEAGYMTGQTISMNGGRYMGSA</sequence>
<dbReference type="Proteomes" id="UP001419910">
    <property type="component" value="Unassembled WGS sequence"/>
</dbReference>
<comment type="similarity">
    <text evidence="1">Belongs to the short-chain dehydrogenases/reductases (SDR) family.</text>
</comment>
<dbReference type="EMBL" id="JBDIME010000002">
    <property type="protein sequence ID" value="MEN2788529.1"/>
    <property type="molecule type" value="Genomic_DNA"/>
</dbReference>
<reference evidence="2 3" key="1">
    <citation type="submission" date="2024-05" db="EMBL/GenBank/DDBJ databases">
        <authorList>
            <person name="Liu Q."/>
            <person name="Xin Y.-H."/>
        </authorList>
    </citation>
    <scope>NUCLEOTIDE SEQUENCE [LARGE SCALE GENOMIC DNA]</scope>
    <source>
        <strain evidence="2 3">CGMCC 1.10181</strain>
    </source>
</reference>
<gene>
    <name evidence="2" type="primary">fabG</name>
    <name evidence="2" type="ORF">ABC974_02740</name>
</gene>
<dbReference type="NCBIfam" id="NF009466">
    <property type="entry name" value="PRK12826.1-2"/>
    <property type="match status" value="1"/>
</dbReference>
<organism evidence="2 3">
    <name type="scientific">Sphingomonas oligophenolica</name>
    <dbReference type="NCBI Taxonomy" id="301154"/>
    <lineage>
        <taxon>Bacteria</taxon>
        <taxon>Pseudomonadati</taxon>
        <taxon>Pseudomonadota</taxon>
        <taxon>Alphaproteobacteria</taxon>
        <taxon>Sphingomonadales</taxon>
        <taxon>Sphingomonadaceae</taxon>
        <taxon>Sphingomonas</taxon>
    </lineage>
</organism>
<keyword evidence="3" id="KW-1185">Reference proteome</keyword>
<dbReference type="GO" id="GO:0004316">
    <property type="term" value="F:3-oxoacyl-[acyl-carrier-protein] reductase (NADPH) activity"/>
    <property type="evidence" value="ECO:0007669"/>
    <property type="project" value="UniProtKB-EC"/>
</dbReference>
<dbReference type="EC" id="1.1.1.100" evidence="2"/>
<dbReference type="InterPro" id="IPR036291">
    <property type="entry name" value="NAD(P)-bd_dom_sf"/>
</dbReference>
<proteinExistence type="inferred from homology"/>